<dbReference type="GO" id="GO:0005524">
    <property type="term" value="F:ATP binding"/>
    <property type="evidence" value="ECO:0007669"/>
    <property type="project" value="UniProtKB-KW"/>
</dbReference>
<keyword evidence="2" id="KW-0547">Nucleotide-binding</keyword>
<evidence type="ECO:0000313" key="2">
    <source>
        <dbReference type="EMBL" id="TKT89504.1"/>
    </source>
</evidence>
<dbReference type="InterPro" id="IPR027417">
    <property type="entry name" value="P-loop_NTPase"/>
</dbReference>
<accession>A0A4U6D616</accession>
<keyword evidence="2" id="KW-0067">ATP-binding</keyword>
<evidence type="ECO:0000313" key="3">
    <source>
        <dbReference type="Proteomes" id="UP000304900"/>
    </source>
</evidence>
<dbReference type="OrthoDB" id="1426482at2"/>
<feature type="domain" description="ORC1/DEAH AAA+ ATPase" evidence="1">
    <location>
        <begin position="93"/>
        <end position="215"/>
    </location>
</feature>
<protein>
    <submittedName>
        <fullName evidence="2">ATP-binding protein</fullName>
    </submittedName>
</protein>
<gene>
    <name evidence="2" type="ORF">FDK13_24485</name>
</gene>
<name>A0A4U6D616_9BACT</name>
<reference evidence="2 3" key="1">
    <citation type="submission" date="2019-05" db="EMBL/GenBank/DDBJ databases">
        <title>Dyadobacter AR-3-8 sp. nov., isolated from arctic soil.</title>
        <authorList>
            <person name="Chaudhary D.K."/>
        </authorList>
    </citation>
    <scope>NUCLEOTIDE SEQUENCE [LARGE SCALE GENOMIC DNA]</scope>
    <source>
        <strain evidence="2 3">AR-3-8</strain>
    </source>
</reference>
<dbReference type="SUPFAM" id="SSF52540">
    <property type="entry name" value="P-loop containing nucleoside triphosphate hydrolases"/>
    <property type="match status" value="1"/>
</dbReference>
<dbReference type="GO" id="GO:0016887">
    <property type="term" value="F:ATP hydrolysis activity"/>
    <property type="evidence" value="ECO:0007669"/>
    <property type="project" value="InterPro"/>
</dbReference>
<evidence type="ECO:0000259" key="1">
    <source>
        <dbReference type="Pfam" id="PF13401"/>
    </source>
</evidence>
<organism evidence="2 3">
    <name type="scientific">Dyadobacter frigoris</name>
    <dbReference type="NCBI Taxonomy" id="2576211"/>
    <lineage>
        <taxon>Bacteria</taxon>
        <taxon>Pseudomonadati</taxon>
        <taxon>Bacteroidota</taxon>
        <taxon>Cytophagia</taxon>
        <taxon>Cytophagales</taxon>
        <taxon>Spirosomataceae</taxon>
        <taxon>Dyadobacter</taxon>
    </lineage>
</organism>
<dbReference type="EMBL" id="SZVO01000012">
    <property type="protein sequence ID" value="TKT89504.1"/>
    <property type="molecule type" value="Genomic_DNA"/>
</dbReference>
<dbReference type="Proteomes" id="UP000304900">
    <property type="component" value="Unassembled WGS sequence"/>
</dbReference>
<sequence length="308" mass="34217">MISEQKKNEIVSAIVAERSLLGSMNKVANKLGINAGTISHNLMKSENWHNVSEKMWTGIAADLGISLVNRGWNIAQTNNLKIMHRTLADAQREALFMAVSEKAGSGKTSSIADFVAKDQNSSVYSLQCEEWSRKGFLIRLAKEVGVEAGKYDSAEDITEGIVRFFKQRAKDCSPLLILDEADKLKPAAKRFLIPLYNRLEDEIGLVCCGTENLEKEIKNGVRKAEKGYDEIDSRLGRNFVHLVGSLRSDVELICQANGITERDTVDRIFTKCKPITKSINGKFVECVEDVRAVKRAIKAEKLRLANAA</sequence>
<dbReference type="AlphaFoldDB" id="A0A4U6D616"/>
<dbReference type="Pfam" id="PF13401">
    <property type="entry name" value="AAA_22"/>
    <property type="match status" value="1"/>
</dbReference>
<dbReference type="RefSeq" id="WP_137342641.1">
    <property type="nucleotide sequence ID" value="NZ_SZVO01000012.1"/>
</dbReference>
<proteinExistence type="predicted"/>
<dbReference type="Gene3D" id="3.40.50.300">
    <property type="entry name" value="P-loop containing nucleotide triphosphate hydrolases"/>
    <property type="match status" value="1"/>
</dbReference>
<keyword evidence="3" id="KW-1185">Reference proteome</keyword>
<dbReference type="InterPro" id="IPR049945">
    <property type="entry name" value="AAA_22"/>
</dbReference>
<comment type="caution">
    <text evidence="2">The sequence shown here is derived from an EMBL/GenBank/DDBJ whole genome shotgun (WGS) entry which is preliminary data.</text>
</comment>